<feature type="compositionally biased region" description="Acidic residues" evidence="1">
    <location>
        <begin position="211"/>
        <end position="223"/>
    </location>
</feature>
<feature type="compositionally biased region" description="Basic residues" evidence="1">
    <location>
        <begin position="142"/>
        <end position="151"/>
    </location>
</feature>
<evidence type="ECO:0000256" key="1">
    <source>
        <dbReference type="SAM" id="MobiDB-lite"/>
    </source>
</evidence>
<keyword evidence="3" id="KW-1185">Reference proteome</keyword>
<dbReference type="RefSeq" id="XP_047774295.1">
    <property type="nucleotide sequence ID" value="XM_047926738.1"/>
</dbReference>
<evidence type="ECO:0000313" key="2">
    <source>
        <dbReference type="EMBL" id="KAH9831134.1"/>
    </source>
</evidence>
<feature type="compositionally biased region" description="Polar residues" evidence="1">
    <location>
        <begin position="606"/>
        <end position="629"/>
    </location>
</feature>
<accession>A0ABQ8K3B1</accession>
<feature type="region of interest" description="Disordered" evidence="1">
    <location>
        <begin position="527"/>
        <end position="808"/>
    </location>
</feature>
<reference evidence="2 3" key="1">
    <citation type="journal article" date="2021" name="Environ. Microbiol.">
        <title>Gene family expansions and transcriptome signatures uncover fungal adaptations to wood decay.</title>
        <authorList>
            <person name="Hage H."/>
            <person name="Miyauchi S."/>
            <person name="Viragh M."/>
            <person name="Drula E."/>
            <person name="Min B."/>
            <person name="Chaduli D."/>
            <person name="Navarro D."/>
            <person name="Favel A."/>
            <person name="Norest M."/>
            <person name="Lesage-Meessen L."/>
            <person name="Balint B."/>
            <person name="Merenyi Z."/>
            <person name="de Eugenio L."/>
            <person name="Morin E."/>
            <person name="Martinez A.T."/>
            <person name="Baldrian P."/>
            <person name="Stursova M."/>
            <person name="Martinez M.J."/>
            <person name="Novotny C."/>
            <person name="Magnuson J.K."/>
            <person name="Spatafora J.W."/>
            <person name="Maurice S."/>
            <person name="Pangilinan J."/>
            <person name="Andreopoulos W."/>
            <person name="LaButti K."/>
            <person name="Hundley H."/>
            <person name="Na H."/>
            <person name="Kuo A."/>
            <person name="Barry K."/>
            <person name="Lipzen A."/>
            <person name="Henrissat B."/>
            <person name="Riley R."/>
            <person name="Ahrendt S."/>
            <person name="Nagy L.G."/>
            <person name="Grigoriev I.V."/>
            <person name="Martin F."/>
            <person name="Rosso M.N."/>
        </authorList>
    </citation>
    <scope>NUCLEOTIDE SEQUENCE [LARGE SCALE GENOMIC DNA]</scope>
    <source>
        <strain evidence="2 3">CIRM-BRFM 1785</strain>
    </source>
</reference>
<protein>
    <submittedName>
        <fullName evidence="2">Uncharacterized protein</fullName>
    </submittedName>
</protein>
<gene>
    <name evidence="2" type="ORF">C8Q71DRAFT_850861</name>
</gene>
<name>A0ABQ8K3B1_9APHY</name>
<feature type="compositionally biased region" description="Acidic residues" evidence="1">
    <location>
        <begin position="749"/>
        <end position="761"/>
    </location>
</feature>
<sequence>MDKAHQRHHGRKTSLLSKARSNKAIERNFVMQPLGARWSMSKRGAATKATSSSGGRQGGVESKDSPSTLAFDPLSSRLKSVASSQVVPASACLSQRLAMPKVSTKSAKATAAMQSHPRYNTRAAAAARKKEQEDSNAELQRQLRRTPRGWRPRPSSVTRRGPAARKAKGKGRQQPASPRGATPGPSSSTPKPSSSRRVAFARASQDRSDDGLTDADAEHEIDDMGSVSASTDADGDTAMGNDDRDEIGDDEAPNRGRWGPVTVARRGGMLGNGLHPVVDHQAGPVNPQLPTFYRNMQYNDFNLMGDAIPGGLNLQGPFGYGQHQPLIEQFGQGAFPQPLGAPVGRPFMGMMNHQAMPAGAAFQPAGGAGNQMAMGMGMTPNFGAANRHFFGQPLAGGGNQHLGAMVQQLNVRDGHPHSFGAYNTQFVSNGGNQPYIGAGDQQGMAPLANLPFVNAGNPVVPVGADNGLFMGDANQGFMGAAADASVLNGPAQDMHVQHQNWDGDVTGEYLNADELVARMPSPPEFFDQAPVVPPFQPLADNRSLSPASAAGTTAGDVQPQAGPSSWQTADGFHSQAGSPYEQTAVTPQPQAGPSNWQTGAEAVPSQAGSPYEQTAATPQPQEGPSNWQTADAVPSQAGSPYVQTAATPQPSNWQIAESVHSQASSPYEQTAATPQPQEGPSNWQTTEAVPSQAGSPYEQTAATPHPQADPPIHAQSPSQSSSAATPRGEDQSQADTPASQGQASNGGAADEESVADEDDVESQGSRASTERLYSDREQSTAASEISNDPPEISDAARDFDFGPRIRQEQLGPSGRRYQRANGTWVDVIENADPMRVWGFVEGTGLPFDPARVKRFRWDVELQ</sequence>
<feature type="compositionally biased region" description="Low complexity" evidence="1">
    <location>
        <begin position="738"/>
        <end position="748"/>
    </location>
</feature>
<feature type="compositionally biased region" description="Low complexity" evidence="1">
    <location>
        <begin position="175"/>
        <end position="203"/>
    </location>
</feature>
<feature type="compositionally biased region" description="Low complexity" evidence="1">
    <location>
        <begin position="714"/>
        <end position="724"/>
    </location>
</feature>
<proteinExistence type="predicted"/>
<feature type="compositionally biased region" description="Basic residues" evidence="1">
    <location>
        <begin position="1"/>
        <end position="12"/>
    </location>
</feature>
<feature type="compositionally biased region" description="Low complexity" evidence="1">
    <location>
        <begin position="103"/>
        <end position="112"/>
    </location>
</feature>
<feature type="compositionally biased region" description="Polar residues" evidence="1">
    <location>
        <begin position="636"/>
        <end position="702"/>
    </location>
</feature>
<dbReference type="Proteomes" id="UP000814176">
    <property type="component" value="Unassembled WGS sequence"/>
</dbReference>
<feature type="compositionally biased region" description="Basic residues" evidence="1">
    <location>
        <begin position="162"/>
        <end position="171"/>
    </location>
</feature>
<feature type="compositionally biased region" description="Basic and acidic residues" evidence="1">
    <location>
        <begin position="794"/>
        <end position="807"/>
    </location>
</feature>
<dbReference type="EMBL" id="JADCUA010000027">
    <property type="protein sequence ID" value="KAH9831134.1"/>
    <property type="molecule type" value="Genomic_DNA"/>
</dbReference>
<comment type="caution">
    <text evidence="2">The sequence shown here is derived from an EMBL/GenBank/DDBJ whole genome shotgun (WGS) entry which is preliminary data.</text>
</comment>
<feature type="compositionally biased region" description="Polar residues" evidence="1">
    <location>
        <begin position="575"/>
        <end position="598"/>
    </location>
</feature>
<evidence type="ECO:0000313" key="3">
    <source>
        <dbReference type="Proteomes" id="UP000814176"/>
    </source>
</evidence>
<dbReference type="GeneID" id="72007470"/>
<organism evidence="2 3">
    <name type="scientific">Rhodofomes roseus</name>
    <dbReference type="NCBI Taxonomy" id="34475"/>
    <lineage>
        <taxon>Eukaryota</taxon>
        <taxon>Fungi</taxon>
        <taxon>Dikarya</taxon>
        <taxon>Basidiomycota</taxon>
        <taxon>Agaricomycotina</taxon>
        <taxon>Agaricomycetes</taxon>
        <taxon>Polyporales</taxon>
        <taxon>Rhodofomes</taxon>
    </lineage>
</organism>
<feature type="compositionally biased region" description="Basic and acidic residues" evidence="1">
    <location>
        <begin position="768"/>
        <end position="778"/>
    </location>
</feature>
<feature type="region of interest" description="Disordered" evidence="1">
    <location>
        <begin position="1"/>
        <end position="71"/>
    </location>
</feature>
<feature type="region of interest" description="Disordered" evidence="1">
    <location>
        <begin position="93"/>
        <end position="258"/>
    </location>
</feature>